<dbReference type="Gene3D" id="2.30.42.10">
    <property type="match status" value="1"/>
</dbReference>
<dbReference type="InterPro" id="IPR001478">
    <property type="entry name" value="PDZ"/>
</dbReference>
<reference evidence="3 4" key="1">
    <citation type="submission" date="2019-09" db="EMBL/GenBank/DDBJ databases">
        <title>Genome sequence and assembly of Taibaiella sp.</title>
        <authorList>
            <person name="Chhetri G."/>
        </authorList>
    </citation>
    <scope>NUCLEOTIDE SEQUENCE [LARGE SCALE GENOMIC DNA]</scope>
    <source>
        <strain evidence="3 4">KVB11</strain>
    </source>
</reference>
<dbReference type="InterPro" id="IPR007484">
    <property type="entry name" value="Peptidase_M28"/>
</dbReference>
<dbReference type="SUPFAM" id="SSF53187">
    <property type="entry name" value="Zn-dependent exopeptidases"/>
    <property type="match status" value="1"/>
</dbReference>
<dbReference type="EMBL" id="VWSH01000003">
    <property type="protein sequence ID" value="KAA5533221.1"/>
    <property type="molecule type" value="Genomic_DNA"/>
</dbReference>
<dbReference type="Gene3D" id="3.50.30.30">
    <property type="match status" value="1"/>
</dbReference>
<dbReference type="GO" id="GO:0008235">
    <property type="term" value="F:metalloexopeptidase activity"/>
    <property type="evidence" value="ECO:0007669"/>
    <property type="project" value="InterPro"/>
</dbReference>
<organism evidence="3 4">
    <name type="scientific">Taibaiella lutea</name>
    <dbReference type="NCBI Taxonomy" id="2608001"/>
    <lineage>
        <taxon>Bacteria</taxon>
        <taxon>Pseudomonadati</taxon>
        <taxon>Bacteroidota</taxon>
        <taxon>Chitinophagia</taxon>
        <taxon>Chitinophagales</taxon>
        <taxon>Chitinophagaceae</taxon>
        <taxon>Taibaiella</taxon>
    </lineage>
</organism>
<dbReference type="AlphaFoldDB" id="A0A5M6CDP3"/>
<dbReference type="InterPro" id="IPR036034">
    <property type="entry name" value="PDZ_sf"/>
</dbReference>
<gene>
    <name evidence="3" type="ORF">F0919_11790</name>
</gene>
<evidence type="ECO:0000256" key="1">
    <source>
        <dbReference type="SAM" id="SignalP"/>
    </source>
</evidence>
<comment type="caution">
    <text evidence="3">The sequence shown here is derived from an EMBL/GenBank/DDBJ whole genome shotgun (WGS) entry which is preliminary data.</text>
</comment>
<proteinExistence type="predicted"/>
<accession>A0A5M6CDP3</accession>
<sequence>MSLFLRVFLLSFLCTAYSFQVEAQIWKKVIPGKDPAADTKLENEAVDKQLHADINYLASDALEGRLTGTNGEMLAGTYIQKRMAQIGLLPYGKSYNRSFKFERGSELSPEVRFSINNRFISVPEDAFPASYSIGGKDENYVLPDSKEAGSPWIIPLYETENDAKNPNYNWEAESYKKAKTAAERGATSVLFYDNYGGKFFPAYKKGVFAGERLNIPVLLVSKKIYDLHIANMKVMQPILVNIVYKKLYKSGTNVMGIINNNATQTVIIAAHYDHLGNGTDFFDTKSNSKAIYNGANDNASGVAAMLALANKLKQQPGKKYNYLFIAFSAEEYGMLGSRAFVDASDFSKSAFAYMINLNMVGRFAAINRYLWVNGVGSSLSWNPAFTGIKSNFKLIKDSAAAVSSDESSFYKIGLPVLSFSSGPDPNYHQASDDVPSLNFIGIRDVVDYVLGVTQAMEAQPTPLFATYQATKIVQEESGKVNFGVLPDYNFKDVGVKVDGLIGDMPAAKAGILQGDIILQIANFNITDIDSYKKAIANFKTGDQVKVKLKRARSILDFTVLF</sequence>
<dbReference type="GO" id="GO:0006508">
    <property type="term" value="P:proteolysis"/>
    <property type="evidence" value="ECO:0007669"/>
    <property type="project" value="InterPro"/>
</dbReference>
<dbReference type="Pfam" id="PF13180">
    <property type="entry name" value="PDZ_2"/>
    <property type="match status" value="1"/>
</dbReference>
<dbReference type="Gene3D" id="3.40.630.10">
    <property type="entry name" value="Zn peptidases"/>
    <property type="match status" value="1"/>
</dbReference>
<dbReference type="Proteomes" id="UP000323632">
    <property type="component" value="Unassembled WGS sequence"/>
</dbReference>
<dbReference type="SUPFAM" id="SSF50156">
    <property type="entry name" value="PDZ domain-like"/>
    <property type="match status" value="1"/>
</dbReference>
<dbReference type="Pfam" id="PF04389">
    <property type="entry name" value="Peptidase_M28"/>
    <property type="match status" value="1"/>
</dbReference>
<feature type="chain" id="PRO_5024315057" evidence="1">
    <location>
        <begin position="24"/>
        <end position="561"/>
    </location>
</feature>
<dbReference type="PANTHER" id="PTHR12147:SF26">
    <property type="entry name" value="PEPTIDASE M28 DOMAIN-CONTAINING PROTEIN"/>
    <property type="match status" value="1"/>
</dbReference>
<evidence type="ECO:0000313" key="4">
    <source>
        <dbReference type="Proteomes" id="UP000323632"/>
    </source>
</evidence>
<protein>
    <submittedName>
        <fullName evidence="3">M20/M25/M40 family metallo-hydrolase</fullName>
    </submittedName>
</protein>
<evidence type="ECO:0000313" key="3">
    <source>
        <dbReference type="EMBL" id="KAA5533221.1"/>
    </source>
</evidence>
<keyword evidence="1" id="KW-0732">Signal</keyword>
<dbReference type="SMART" id="SM00228">
    <property type="entry name" value="PDZ"/>
    <property type="match status" value="1"/>
</dbReference>
<dbReference type="PANTHER" id="PTHR12147">
    <property type="entry name" value="METALLOPEPTIDASE M28 FAMILY MEMBER"/>
    <property type="match status" value="1"/>
</dbReference>
<evidence type="ECO:0000259" key="2">
    <source>
        <dbReference type="SMART" id="SM00228"/>
    </source>
</evidence>
<keyword evidence="4" id="KW-1185">Reference proteome</keyword>
<feature type="signal peptide" evidence="1">
    <location>
        <begin position="1"/>
        <end position="23"/>
    </location>
</feature>
<keyword evidence="3" id="KW-0378">Hydrolase</keyword>
<feature type="domain" description="PDZ" evidence="2">
    <location>
        <begin position="480"/>
        <end position="552"/>
    </location>
</feature>
<dbReference type="InterPro" id="IPR045175">
    <property type="entry name" value="M28_fam"/>
</dbReference>
<dbReference type="RefSeq" id="WP_150032969.1">
    <property type="nucleotide sequence ID" value="NZ_VWSH01000003.1"/>
</dbReference>
<name>A0A5M6CDP3_9BACT</name>